<dbReference type="PANTHER" id="PTHR11759">
    <property type="entry name" value="40S RIBOSOMAL PROTEIN S14/30S RIBOSOMAL PROTEIN S11"/>
    <property type="match status" value="1"/>
</dbReference>
<keyword evidence="3" id="KW-0687">Ribonucleoprotein</keyword>
<evidence type="ECO:0000256" key="3">
    <source>
        <dbReference type="ARBA" id="ARBA00023274"/>
    </source>
</evidence>
<gene>
    <name evidence="4" type="ORF">MAR_022109</name>
</gene>
<evidence type="ECO:0000256" key="1">
    <source>
        <dbReference type="ARBA" id="ARBA00006194"/>
    </source>
</evidence>
<evidence type="ECO:0000256" key="2">
    <source>
        <dbReference type="ARBA" id="ARBA00022980"/>
    </source>
</evidence>
<evidence type="ECO:0000313" key="5">
    <source>
        <dbReference type="Proteomes" id="UP001164746"/>
    </source>
</evidence>
<reference evidence="4" key="1">
    <citation type="submission" date="2022-11" db="EMBL/GenBank/DDBJ databases">
        <title>Centuries of genome instability and evolution in soft-shell clam transmissible cancer (bioRxiv).</title>
        <authorList>
            <person name="Hart S.F.M."/>
            <person name="Yonemitsu M.A."/>
            <person name="Giersch R.M."/>
            <person name="Beal B.F."/>
            <person name="Arriagada G."/>
            <person name="Davis B.W."/>
            <person name="Ostrander E.A."/>
            <person name="Goff S.P."/>
            <person name="Metzger M.J."/>
        </authorList>
    </citation>
    <scope>NUCLEOTIDE SEQUENCE</scope>
    <source>
        <strain evidence="4">MELC-2E11</strain>
        <tissue evidence="4">Siphon/mantle</tissue>
    </source>
</reference>
<keyword evidence="2" id="KW-0689">Ribosomal protein</keyword>
<protein>
    <submittedName>
        <fullName evidence="4">RT11-like protein</fullName>
    </submittedName>
</protein>
<dbReference type="Pfam" id="PF00411">
    <property type="entry name" value="Ribosomal_S11"/>
    <property type="match status" value="1"/>
</dbReference>
<dbReference type="InterPro" id="IPR001971">
    <property type="entry name" value="Ribosomal_uS11"/>
</dbReference>
<sequence length="209" mass="23003">MHSKLKLLQATTSESHIPPMDFNRHHQPLPGVLEYDSEKVDLQLAVTKKALETDAAIRATKVAAKKEFVFPDVERQPGEYFPTERIRDMYVDGVRFDDLPTVYITSTLQNTKGGAYLSNGNALTYQSGGRVGFKNTKKKTAVCGQTVGFAIGLDLIKKGYKNTLVVLKGFGQGRLPCLKGLQLAGINIVSITDSTYPNVTTRPKGKRTN</sequence>
<dbReference type="Gene3D" id="3.30.420.80">
    <property type="entry name" value="Ribosomal protein S11"/>
    <property type="match status" value="1"/>
</dbReference>
<proteinExistence type="inferred from homology"/>
<evidence type="ECO:0000313" key="4">
    <source>
        <dbReference type="EMBL" id="WAQ97736.1"/>
    </source>
</evidence>
<keyword evidence="5" id="KW-1185">Reference proteome</keyword>
<name>A0ABY7DLA6_MYAAR</name>
<dbReference type="SUPFAM" id="SSF53137">
    <property type="entry name" value="Translational machinery components"/>
    <property type="match status" value="1"/>
</dbReference>
<dbReference type="EMBL" id="CP111014">
    <property type="protein sequence ID" value="WAQ97736.1"/>
    <property type="molecule type" value="Genomic_DNA"/>
</dbReference>
<accession>A0ABY7DLA6</accession>
<dbReference type="Proteomes" id="UP001164746">
    <property type="component" value="Chromosome 3"/>
</dbReference>
<comment type="similarity">
    <text evidence="1">Belongs to the universal ribosomal protein uS11 family.</text>
</comment>
<dbReference type="InterPro" id="IPR036967">
    <property type="entry name" value="Ribosomal_uS11_sf"/>
</dbReference>
<dbReference type="HAMAP" id="MF_01310">
    <property type="entry name" value="Ribosomal_uS11"/>
    <property type="match status" value="1"/>
</dbReference>
<organism evidence="4 5">
    <name type="scientific">Mya arenaria</name>
    <name type="common">Soft-shell clam</name>
    <dbReference type="NCBI Taxonomy" id="6604"/>
    <lineage>
        <taxon>Eukaryota</taxon>
        <taxon>Metazoa</taxon>
        <taxon>Spiralia</taxon>
        <taxon>Lophotrochozoa</taxon>
        <taxon>Mollusca</taxon>
        <taxon>Bivalvia</taxon>
        <taxon>Autobranchia</taxon>
        <taxon>Heteroconchia</taxon>
        <taxon>Euheterodonta</taxon>
        <taxon>Imparidentia</taxon>
        <taxon>Neoheterodontei</taxon>
        <taxon>Myida</taxon>
        <taxon>Myoidea</taxon>
        <taxon>Myidae</taxon>
        <taxon>Mya</taxon>
    </lineage>
</organism>